<dbReference type="GeneID" id="106061922"/>
<organism evidence="4 5">
    <name type="scientific">Biomphalaria glabrata</name>
    <name type="common">Bloodfluke planorb</name>
    <name type="synonym">Freshwater snail</name>
    <dbReference type="NCBI Taxonomy" id="6526"/>
    <lineage>
        <taxon>Eukaryota</taxon>
        <taxon>Metazoa</taxon>
        <taxon>Spiralia</taxon>
        <taxon>Lophotrochozoa</taxon>
        <taxon>Mollusca</taxon>
        <taxon>Gastropoda</taxon>
        <taxon>Heterobranchia</taxon>
        <taxon>Euthyneura</taxon>
        <taxon>Panpulmonata</taxon>
        <taxon>Hygrophila</taxon>
        <taxon>Lymnaeoidea</taxon>
        <taxon>Planorbidae</taxon>
        <taxon>Biomphalaria</taxon>
    </lineage>
</organism>
<dbReference type="InterPro" id="IPR050904">
    <property type="entry name" value="Adhesion/Biosynth-related"/>
</dbReference>
<dbReference type="Proteomes" id="UP001165740">
    <property type="component" value="Chromosome 18"/>
</dbReference>
<dbReference type="GO" id="GO:0050839">
    <property type="term" value="F:cell adhesion molecule binding"/>
    <property type="evidence" value="ECO:0007669"/>
    <property type="project" value="TreeGrafter"/>
</dbReference>
<feature type="signal peptide" evidence="2">
    <location>
        <begin position="1"/>
        <end position="21"/>
    </location>
</feature>
<proteinExistence type="predicted"/>
<name>A0A9W2ZDT9_BIOGL</name>
<dbReference type="PANTHER" id="PTHR10900:SF124">
    <property type="entry name" value="FI05614P"/>
    <property type="match status" value="1"/>
</dbReference>
<dbReference type="OMA" id="QNDARRW"/>
<dbReference type="InterPro" id="IPR000782">
    <property type="entry name" value="FAS1_domain"/>
</dbReference>
<evidence type="ECO:0000256" key="2">
    <source>
        <dbReference type="SAM" id="SignalP"/>
    </source>
</evidence>
<evidence type="ECO:0000313" key="4">
    <source>
        <dbReference type="Proteomes" id="UP001165740"/>
    </source>
</evidence>
<dbReference type="PANTHER" id="PTHR10900">
    <property type="entry name" value="PERIOSTIN-RELATED"/>
    <property type="match status" value="1"/>
</dbReference>
<keyword evidence="2" id="KW-0732">Signal</keyword>
<reference evidence="5" key="1">
    <citation type="submission" date="2025-08" db="UniProtKB">
        <authorList>
            <consortium name="RefSeq"/>
        </authorList>
    </citation>
    <scope>IDENTIFICATION</scope>
</reference>
<feature type="domain" description="FAS1" evidence="3">
    <location>
        <begin position="26"/>
        <end position="175"/>
    </location>
</feature>
<protein>
    <submittedName>
        <fullName evidence="5">Fasciclin-1-like isoform X1</fullName>
    </submittedName>
</protein>
<dbReference type="RefSeq" id="XP_055873245.1">
    <property type="nucleotide sequence ID" value="XM_056017270.1"/>
</dbReference>
<keyword evidence="1" id="KW-1133">Transmembrane helix</keyword>
<feature type="chain" id="PRO_5040910355" evidence="2">
    <location>
        <begin position="22"/>
        <end position="763"/>
    </location>
</feature>
<dbReference type="Gene3D" id="2.30.180.10">
    <property type="entry name" value="FAS1 domain"/>
    <property type="match status" value="4"/>
</dbReference>
<evidence type="ECO:0000259" key="3">
    <source>
        <dbReference type="PROSITE" id="PS50213"/>
    </source>
</evidence>
<keyword evidence="1" id="KW-0812">Transmembrane</keyword>
<keyword evidence="1" id="KW-0472">Membrane</keyword>
<dbReference type="GO" id="GO:0031012">
    <property type="term" value="C:extracellular matrix"/>
    <property type="evidence" value="ECO:0007669"/>
    <property type="project" value="TreeGrafter"/>
</dbReference>
<feature type="transmembrane region" description="Helical" evidence="1">
    <location>
        <begin position="743"/>
        <end position="761"/>
    </location>
</feature>
<keyword evidence="4" id="KW-1185">Reference proteome</keyword>
<dbReference type="Pfam" id="PF02469">
    <property type="entry name" value="Fasciclin"/>
    <property type="match status" value="4"/>
</dbReference>
<dbReference type="PROSITE" id="PS50213">
    <property type="entry name" value="FAS1"/>
    <property type="match status" value="3"/>
</dbReference>
<dbReference type="SUPFAM" id="SSF82153">
    <property type="entry name" value="FAS1 domain"/>
    <property type="match status" value="4"/>
</dbReference>
<dbReference type="GO" id="GO:0005615">
    <property type="term" value="C:extracellular space"/>
    <property type="evidence" value="ECO:0007669"/>
    <property type="project" value="TreeGrafter"/>
</dbReference>
<evidence type="ECO:0000256" key="1">
    <source>
        <dbReference type="SAM" id="Phobius"/>
    </source>
</evidence>
<dbReference type="InterPro" id="IPR036378">
    <property type="entry name" value="FAS1_dom_sf"/>
</dbReference>
<feature type="domain" description="FAS1" evidence="3">
    <location>
        <begin position="200"/>
        <end position="340"/>
    </location>
</feature>
<gene>
    <name evidence="5" type="primary">LOC106061922</name>
</gene>
<dbReference type="GO" id="GO:0007155">
    <property type="term" value="P:cell adhesion"/>
    <property type="evidence" value="ECO:0007669"/>
    <property type="project" value="TreeGrafter"/>
</dbReference>
<dbReference type="AlphaFoldDB" id="A0A9W2ZDT9"/>
<dbReference type="OrthoDB" id="7700931at2759"/>
<sequence>MASLVYFLLSLLLSAIVSVYGQAIYQGNTAFDALDGLGCSQFKAIIQEAYLEQTFQSTQALTLFVFNDTAYSLLPPSRLLSLYDKQSANNLGAKEYVYSFTLPLAMETSAFSDSAPFTTYSVRNRKAFLNNKELRIGNVASGIPGPTKYFINGAMLIKPNIQAGMHIIHVINQVLDTPLEDNAIAYVTGYNPSKLQFMFYTEIMEILQRSAQEDGEYNYNRQVVEVLNSPQVTFFIPSDEALNMIPEQKLSELQGNLRMMLDIVTLHIIPNQVLYTSLVNHNERFNTQFNSGAVVFRKNFNREAVYVTGQLKGGRTVTAKLNPANITVMNGVVHQIDNILGFVYKTAIEEISIDPLTQNFEQLIYAARKDLQDSLTATSGVTVFAPTNAAMFSVTNVYQNYINNQSLINMVLEMSLLQQGQYFNLMNYNGGYESYKTAVSRYNGRLIKVYSEGNDTWVEGGYVKARVLKPDIGVTNGVVHQIDAVFGIPVRDIPYTIFCEDWLVSTYIQLQYLGLDKYMRDPTLTKNLECIFSASAAAGSKPPSSGTWITNPNSNTNNNNYVVPCGEDLLRCEFTFFVPNGTAIENFALTPYGRQVMNEPQRWRWLMRRLMTYTEKIYIDQLAVGAPRSFYADNGEELIVQLDSRSNIPSGQRTAYIMFQGIRAQVVHSDIGATNGVIHIISSLLFVPEDLARDVSGASTVNVTSVPEDLARNVSGASIVNVSFVPKDFARDKSGASTVNVSILYILILTLMGLIYSVTFLQL</sequence>
<dbReference type="GO" id="GO:0030198">
    <property type="term" value="P:extracellular matrix organization"/>
    <property type="evidence" value="ECO:0007669"/>
    <property type="project" value="TreeGrafter"/>
</dbReference>
<feature type="domain" description="FAS1" evidence="3">
    <location>
        <begin position="344"/>
        <end position="486"/>
    </location>
</feature>
<evidence type="ECO:0000313" key="5">
    <source>
        <dbReference type="RefSeq" id="XP_055873245.1"/>
    </source>
</evidence>
<accession>A0A9W2ZDT9</accession>
<dbReference type="SMART" id="SM00554">
    <property type="entry name" value="FAS1"/>
    <property type="match status" value="4"/>
</dbReference>